<sequence length="122" mass="13597">MPRAKGGSKTRQRRKKRIKLASGQYGGKSRLFRSATESVDKGLTYAYTGRKNRKRDFRQLWIARISAAVRAQGLTYGRFINALKKANVLLDRKVLSDMAIKDAAGFEKLCGLAKQHLAPATA</sequence>
<organism evidence="10 11">
    <name type="scientific">Nitrospira moscoviensis</name>
    <dbReference type="NCBI Taxonomy" id="42253"/>
    <lineage>
        <taxon>Bacteria</taxon>
        <taxon>Pseudomonadati</taxon>
        <taxon>Nitrospirota</taxon>
        <taxon>Nitrospiria</taxon>
        <taxon>Nitrospirales</taxon>
        <taxon>Nitrospiraceae</taxon>
        <taxon>Nitrospira</taxon>
    </lineage>
</organism>
<accession>A0A0K2G7B9</accession>
<evidence type="ECO:0000313" key="10">
    <source>
        <dbReference type="EMBL" id="ALA56764.1"/>
    </source>
</evidence>
<keyword evidence="5 7" id="KW-0687">Ribonucleoprotein</keyword>
<dbReference type="RefSeq" id="WP_053378203.1">
    <property type="nucleotide sequence ID" value="NZ_CP011801.1"/>
</dbReference>
<dbReference type="Gene3D" id="1.10.1900.20">
    <property type="entry name" value="Ribosomal protein L20"/>
    <property type="match status" value="1"/>
</dbReference>
<dbReference type="Pfam" id="PF00453">
    <property type="entry name" value="Ribosomal_L20"/>
    <property type="match status" value="1"/>
</dbReference>
<evidence type="ECO:0000256" key="7">
    <source>
        <dbReference type="HAMAP-Rule" id="MF_00382"/>
    </source>
</evidence>
<dbReference type="KEGG" id="nmv:NITMOv2_0326"/>
<dbReference type="GO" id="GO:0003735">
    <property type="term" value="F:structural constituent of ribosome"/>
    <property type="evidence" value="ECO:0007669"/>
    <property type="project" value="InterPro"/>
</dbReference>
<feature type="region of interest" description="Disordered" evidence="9">
    <location>
        <begin position="1"/>
        <end position="20"/>
    </location>
</feature>
<keyword evidence="3 7" id="KW-0694">RNA-binding</keyword>
<keyword evidence="11" id="KW-1185">Reference proteome</keyword>
<evidence type="ECO:0000256" key="6">
    <source>
        <dbReference type="ARBA" id="ARBA00035172"/>
    </source>
</evidence>
<reference evidence="10 11" key="1">
    <citation type="journal article" date="2015" name="Proc. Natl. Acad. Sci. U.S.A.">
        <title>Expanded metabolic versatility of ubiquitous nitrite-oxidizing bacteria from the genus Nitrospira.</title>
        <authorList>
            <person name="Koch H."/>
            <person name="Lucker S."/>
            <person name="Albertsen M."/>
            <person name="Kitzinger K."/>
            <person name="Herbold C."/>
            <person name="Spieck E."/>
            <person name="Nielsen P.H."/>
            <person name="Wagner M."/>
            <person name="Daims H."/>
        </authorList>
    </citation>
    <scope>NUCLEOTIDE SEQUENCE [LARGE SCALE GENOMIC DNA]</scope>
    <source>
        <strain evidence="10 11">NSP M-1</strain>
    </source>
</reference>
<evidence type="ECO:0000256" key="9">
    <source>
        <dbReference type="SAM" id="MobiDB-lite"/>
    </source>
</evidence>
<dbReference type="PATRIC" id="fig|42253.5.peg.314"/>
<dbReference type="PROSITE" id="PS00937">
    <property type="entry name" value="RIBOSOMAL_L20"/>
    <property type="match status" value="1"/>
</dbReference>
<keyword evidence="2 7" id="KW-0699">rRNA-binding</keyword>
<proteinExistence type="inferred from homology"/>
<dbReference type="OrthoDB" id="9808966at2"/>
<gene>
    <name evidence="7 10" type="primary">rplT</name>
    <name evidence="10" type="ORF">NITMOv2_0326</name>
</gene>
<keyword evidence="4 7" id="KW-0689">Ribosomal protein</keyword>
<dbReference type="InterPro" id="IPR035566">
    <property type="entry name" value="Ribosomal_protein_bL20_C"/>
</dbReference>
<dbReference type="Gene3D" id="6.10.160.10">
    <property type="match status" value="1"/>
</dbReference>
<dbReference type="STRING" id="42253.NITMOv2_0326"/>
<dbReference type="EMBL" id="CP011801">
    <property type="protein sequence ID" value="ALA56764.1"/>
    <property type="molecule type" value="Genomic_DNA"/>
</dbReference>
<evidence type="ECO:0000256" key="2">
    <source>
        <dbReference type="ARBA" id="ARBA00022730"/>
    </source>
</evidence>
<dbReference type="FunFam" id="1.10.1900.20:FF:000001">
    <property type="entry name" value="50S ribosomal protein L20"/>
    <property type="match status" value="1"/>
</dbReference>
<dbReference type="NCBIfam" id="TIGR01032">
    <property type="entry name" value="rplT_bact"/>
    <property type="match status" value="1"/>
</dbReference>
<dbReference type="Proteomes" id="UP000069205">
    <property type="component" value="Chromosome"/>
</dbReference>
<protein>
    <recommendedName>
        <fullName evidence="6 7">Large ribosomal subunit protein bL20</fullName>
    </recommendedName>
</protein>
<comment type="similarity">
    <text evidence="1 7 8">Belongs to the bacterial ribosomal protein bL20 family.</text>
</comment>
<evidence type="ECO:0000256" key="3">
    <source>
        <dbReference type="ARBA" id="ARBA00022884"/>
    </source>
</evidence>
<dbReference type="GO" id="GO:1990904">
    <property type="term" value="C:ribonucleoprotein complex"/>
    <property type="evidence" value="ECO:0007669"/>
    <property type="project" value="UniProtKB-KW"/>
</dbReference>
<name>A0A0K2G7B9_NITMO</name>
<evidence type="ECO:0000256" key="1">
    <source>
        <dbReference type="ARBA" id="ARBA00007698"/>
    </source>
</evidence>
<evidence type="ECO:0000313" key="11">
    <source>
        <dbReference type="Proteomes" id="UP000069205"/>
    </source>
</evidence>
<dbReference type="GO" id="GO:0000027">
    <property type="term" value="P:ribosomal large subunit assembly"/>
    <property type="evidence" value="ECO:0007669"/>
    <property type="project" value="UniProtKB-UniRule"/>
</dbReference>
<dbReference type="InterPro" id="IPR049946">
    <property type="entry name" value="RIBOSOMAL_L20_CS"/>
</dbReference>
<dbReference type="GO" id="GO:0006412">
    <property type="term" value="P:translation"/>
    <property type="evidence" value="ECO:0007669"/>
    <property type="project" value="InterPro"/>
</dbReference>
<feature type="compositionally biased region" description="Basic residues" evidence="9">
    <location>
        <begin position="1"/>
        <end position="19"/>
    </location>
</feature>
<dbReference type="HAMAP" id="MF_00382">
    <property type="entry name" value="Ribosomal_bL20"/>
    <property type="match status" value="1"/>
</dbReference>
<evidence type="ECO:0000256" key="8">
    <source>
        <dbReference type="RuleBase" id="RU000560"/>
    </source>
</evidence>
<dbReference type="CDD" id="cd07026">
    <property type="entry name" value="Ribosomal_L20"/>
    <property type="match status" value="1"/>
</dbReference>
<dbReference type="InterPro" id="IPR005813">
    <property type="entry name" value="Ribosomal_bL20"/>
</dbReference>
<evidence type="ECO:0000256" key="4">
    <source>
        <dbReference type="ARBA" id="ARBA00022980"/>
    </source>
</evidence>
<comment type="function">
    <text evidence="7 8">Binds directly to 23S ribosomal RNA and is necessary for the in vitro assembly process of the 50S ribosomal subunit. It is not involved in the protein synthesizing functions of that subunit.</text>
</comment>
<dbReference type="SUPFAM" id="SSF74731">
    <property type="entry name" value="Ribosomal protein L20"/>
    <property type="match status" value="1"/>
</dbReference>
<dbReference type="PANTHER" id="PTHR10986">
    <property type="entry name" value="39S RIBOSOMAL PROTEIN L20"/>
    <property type="match status" value="1"/>
</dbReference>
<dbReference type="GO" id="GO:0019843">
    <property type="term" value="F:rRNA binding"/>
    <property type="evidence" value="ECO:0007669"/>
    <property type="project" value="UniProtKB-UniRule"/>
</dbReference>
<dbReference type="PRINTS" id="PR00062">
    <property type="entry name" value="RIBOSOMALL20"/>
</dbReference>
<evidence type="ECO:0000256" key="5">
    <source>
        <dbReference type="ARBA" id="ARBA00023274"/>
    </source>
</evidence>
<dbReference type="GO" id="GO:0005840">
    <property type="term" value="C:ribosome"/>
    <property type="evidence" value="ECO:0007669"/>
    <property type="project" value="UniProtKB-KW"/>
</dbReference>
<dbReference type="AlphaFoldDB" id="A0A0K2G7B9"/>